<evidence type="ECO:0000259" key="4">
    <source>
        <dbReference type="SMART" id="SM00829"/>
    </source>
</evidence>
<protein>
    <submittedName>
        <fullName evidence="5">CYFA0S02e01882g1_1</fullName>
    </submittedName>
    <submittedName>
        <fullName evidence="6">Protein AST2</fullName>
    </submittedName>
</protein>
<dbReference type="GO" id="GO:0005811">
    <property type="term" value="C:lipid droplet"/>
    <property type="evidence" value="ECO:0007669"/>
    <property type="project" value="UniProtKB-SubCell"/>
</dbReference>
<dbReference type="GO" id="GO:0016491">
    <property type="term" value="F:oxidoreductase activity"/>
    <property type="evidence" value="ECO:0007669"/>
    <property type="project" value="InterPro"/>
</dbReference>
<organism evidence="5">
    <name type="scientific">Cyberlindnera fabianii</name>
    <name type="common">Yeast</name>
    <name type="synonym">Hansenula fabianii</name>
    <dbReference type="NCBI Taxonomy" id="36022"/>
    <lineage>
        <taxon>Eukaryota</taxon>
        <taxon>Fungi</taxon>
        <taxon>Dikarya</taxon>
        <taxon>Ascomycota</taxon>
        <taxon>Saccharomycotina</taxon>
        <taxon>Saccharomycetes</taxon>
        <taxon>Phaffomycetales</taxon>
        <taxon>Phaffomycetaceae</taxon>
        <taxon>Cyberlindnera</taxon>
    </lineage>
</organism>
<accession>A0A061AMX2</accession>
<comment type="similarity">
    <text evidence="3">Belongs to the YIM1 family.</text>
</comment>
<proteinExistence type="inferred from homology"/>
<dbReference type="PANTHER" id="PTHR11695">
    <property type="entry name" value="ALCOHOL DEHYDROGENASE RELATED"/>
    <property type="match status" value="1"/>
</dbReference>
<dbReference type="InterPro" id="IPR011032">
    <property type="entry name" value="GroES-like_sf"/>
</dbReference>
<dbReference type="Pfam" id="PF08240">
    <property type="entry name" value="ADH_N"/>
    <property type="match status" value="1"/>
</dbReference>
<reference evidence="7" key="2">
    <citation type="journal article" date="2017" name="Genome Announc.">
        <title>Genome sequences of Cyberlindnera fabianii 65, Pichia kudriavzevii 129, and Saccharomyces cerevisiae 131 isolated from fermented masau fruits in Zimbabwe.</title>
        <authorList>
            <person name="van Rijswijck I.M.H."/>
            <person name="Derks M.F.L."/>
            <person name="Abee T."/>
            <person name="de Ridder D."/>
            <person name="Smid E.J."/>
        </authorList>
    </citation>
    <scope>NUCLEOTIDE SEQUENCE [LARGE SCALE GENOMIC DNA]</scope>
    <source>
        <strain evidence="7">65</strain>
    </source>
</reference>
<dbReference type="EMBL" id="MPUK01000008">
    <property type="protein sequence ID" value="ONH66103.1"/>
    <property type="molecule type" value="Genomic_DNA"/>
</dbReference>
<dbReference type="SMART" id="SM00829">
    <property type="entry name" value="PKS_ER"/>
    <property type="match status" value="1"/>
</dbReference>
<dbReference type="Pfam" id="PF13602">
    <property type="entry name" value="ADH_zinc_N_2"/>
    <property type="match status" value="1"/>
</dbReference>
<feature type="domain" description="Enoyl reductase (ER)" evidence="4">
    <location>
        <begin position="73"/>
        <end position="423"/>
    </location>
</feature>
<dbReference type="InterPro" id="IPR020843">
    <property type="entry name" value="ER"/>
</dbReference>
<reference evidence="5" key="1">
    <citation type="journal article" date="2014" name="Genome Announc.">
        <title>Genome sequence of the yeast Cyberlindnera fabianii (Hansenula fabianii).</title>
        <authorList>
            <person name="Freel K.C."/>
            <person name="Sarilar V."/>
            <person name="Neuveglise C."/>
            <person name="Devillers H."/>
            <person name="Friedrich A."/>
            <person name="Schacherer J."/>
        </authorList>
    </citation>
    <scope>NUCLEOTIDE SEQUENCE</scope>
    <source>
        <strain evidence="5">YJS4271</strain>
    </source>
</reference>
<dbReference type="InterPro" id="IPR036291">
    <property type="entry name" value="NAD(P)-bd_dom_sf"/>
</dbReference>
<dbReference type="SUPFAM" id="SSF50129">
    <property type="entry name" value="GroES-like"/>
    <property type="match status" value="1"/>
</dbReference>
<comment type="subcellular location">
    <subcellularLocation>
        <location evidence="1">Lipid droplet</location>
    </subcellularLocation>
</comment>
<keyword evidence="2" id="KW-0551">Lipid droplet</keyword>
<name>A0A061AMX2_CYBFA</name>
<dbReference type="EMBL" id="LK052887">
    <property type="protein sequence ID" value="CDR38456.1"/>
    <property type="molecule type" value="Genomic_DNA"/>
</dbReference>
<gene>
    <name evidence="6" type="ORF">BON22_4106</name>
    <name evidence="5" type="ORF">CYFA0S_02e01882g</name>
</gene>
<dbReference type="AlphaFoldDB" id="A0A061AMX2"/>
<evidence type="ECO:0000313" key="5">
    <source>
        <dbReference type="EMBL" id="CDR38456.1"/>
    </source>
</evidence>
<evidence type="ECO:0000313" key="6">
    <source>
        <dbReference type="EMBL" id="ONH66103.1"/>
    </source>
</evidence>
<dbReference type="STRING" id="36022.A0A061AMX2"/>
<sequence length="428" mass="47835">MADLTYQGVVKDTFVSDTVSSTPVELIKNGLPLERTAAPAPIKVPRKSLNKTERPARFTKKLATKQLVFYSKHSPPAFTYDIEYDLPIKKPNELIIEVRYAGLNPADLQIINTYNSYFNKERGIGREYSGVVLYVGENLKDQWKEGDEVCGLYFHQYGLGTLASAIQIDPSIDPLVKKPENISWEAAGSWMFTFGTAWSLLQKAGVKEGMSVLVIGGSSSVGLMLMQLLKQVYKCDEIFTTCSGSAVELVKEHGAKIAINYRFGDVPSNLKNVLKTGVHHEYINDEEIEISTNTKKFDLIIDCVGGTQILRNAGSLLKSYMQGGKYFTIVGDQKADYTKDTYGMDNTNWSGVGRGVTGMLWGLSYNKFWFYPTKDAAKWMPIGADLLNKGQIENVVDSVYPWKDFSKAKEKLEKGHARGKIVMEIEKF</sequence>
<dbReference type="Proteomes" id="UP000189513">
    <property type="component" value="Unassembled WGS sequence"/>
</dbReference>
<reference evidence="6" key="3">
    <citation type="submission" date="2017-01" db="EMBL/GenBank/DDBJ databases">
        <authorList>
            <person name="Mah S.A."/>
            <person name="Swanson W.J."/>
            <person name="Moy G.W."/>
            <person name="Vacquier V.D."/>
        </authorList>
    </citation>
    <scope>NUCLEOTIDE SEQUENCE [LARGE SCALE GENOMIC DNA]</scope>
    <source>
        <strain evidence="6">65</strain>
    </source>
</reference>
<dbReference type="Gene3D" id="3.90.180.10">
    <property type="entry name" value="Medium-chain alcohol dehydrogenases, catalytic domain"/>
    <property type="match status" value="1"/>
</dbReference>
<dbReference type="OrthoDB" id="201656at2759"/>
<dbReference type="InterPro" id="IPR013154">
    <property type="entry name" value="ADH-like_N"/>
</dbReference>
<dbReference type="SUPFAM" id="SSF51735">
    <property type="entry name" value="NAD(P)-binding Rossmann-fold domains"/>
    <property type="match status" value="1"/>
</dbReference>
<dbReference type="OMA" id="NYVGLNP"/>
<dbReference type="PANTHER" id="PTHR11695:SF294">
    <property type="entry name" value="RETICULON-4-INTERACTING PROTEIN 1, MITOCHONDRIAL"/>
    <property type="match status" value="1"/>
</dbReference>
<dbReference type="Gene3D" id="3.40.50.720">
    <property type="entry name" value="NAD(P)-binding Rossmann-like Domain"/>
    <property type="match status" value="1"/>
</dbReference>
<dbReference type="InterPro" id="IPR050700">
    <property type="entry name" value="YIM1/Zinc_Alcohol_DH_Fams"/>
</dbReference>
<evidence type="ECO:0000256" key="1">
    <source>
        <dbReference type="ARBA" id="ARBA00004502"/>
    </source>
</evidence>
<evidence type="ECO:0000256" key="2">
    <source>
        <dbReference type="ARBA" id="ARBA00022677"/>
    </source>
</evidence>
<dbReference type="VEuPathDB" id="FungiDB:BON22_4106"/>
<keyword evidence="7" id="KW-1185">Reference proteome</keyword>
<dbReference type="GO" id="GO:0005739">
    <property type="term" value="C:mitochondrion"/>
    <property type="evidence" value="ECO:0007669"/>
    <property type="project" value="TreeGrafter"/>
</dbReference>
<evidence type="ECO:0000313" key="7">
    <source>
        <dbReference type="Proteomes" id="UP000189513"/>
    </source>
</evidence>
<evidence type="ECO:0000256" key="3">
    <source>
        <dbReference type="ARBA" id="ARBA00038249"/>
    </source>
</evidence>